<accession>A0A4Q4TGJ2</accession>
<evidence type="ECO:0000259" key="2">
    <source>
        <dbReference type="PROSITE" id="PS51186"/>
    </source>
</evidence>
<dbReference type="PROSITE" id="PS51186">
    <property type="entry name" value="GNAT"/>
    <property type="match status" value="1"/>
</dbReference>
<keyword evidence="1" id="KW-0012">Acyltransferase</keyword>
<comment type="caution">
    <text evidence="3">The sequence shown here is derived from an EMBL/GenBank/DDBJ whole genome shotgun (WGS) entry which is preliminary data.</text>
</comment>
<reference evidence="3 4" key="1">
    <citation type="submission" date="2018-06" db="EMBL/GenBank/DDBJ databases">
        <title>Complete Genomes of Monosporascus.</title>
        <authorList>
            <person name="Robinson A.J."/>
            <person name="Natvig D.O."/>
        </authorList>
    </citation>
    <scope>NUCLEOTIDE SEQUENCE [LARGE SCALE GENOMIC DNA]</scope>
    <source>
        <strain evidence="3 4">CBS 110550</strain>
    </source>
</reference>
<keyword evidence="4" id="KW-1185">Reference proteome</keyword>
<name>A0A4Q4TGJ2_9PEZI</name>
<dbReference type="AlphaFoldDB" id="A0A4Q4TGJ2"/>
<organism evidence="3 4">
    <name type="scientific">Monosporascus ibericus</name>
    <dbReference type="NCBI Taxonomy" id="155417"/>
    <lineage>
        <taxon>Eukaryota</taxon>
        <taxon>Fungi</taxon>
        <taxon>Dikarya</taxon>
        <taxon>Ascomycota</taxon>
        <taxon>Pezizomycotina</taxon>
        <taxon>Sordariomycetes</taxon>
        <taxon>Xylariomycetidae</taxon>
        <taxon>Xylariales</taxon>
        <taxon>Xylariales incertae sedis</taxon>
        <taxon>Monosporascus</taxon>
    </lineage>
</organism>
<dbReference type="PANTHER" id="PTHR13355">
    <property type="entry name" value="GLUCOSAMINE 6-PHOSPHATE N-ACETYLTRANSFERASE"/>
    <property type="match status" value="1"/>
</dbReference>
<dbReference type="InterPro" id="IPR016181">
    <property type="entry name" value="Acyl_CoA_acyltransferase"/>
</dbReference>
<dbReference type="EMBL" id="QJNU01000146">
    <property type="protein sequence ID" value="RYP05991.1"/>
    <property type="molecule type" value="Genomic_DNA"/>
</dbReference>
<comment type="catalytic activity">
    <reaction evidence="1">
        <text>D-glucosamine 6-phosphate + acetyl-CoA = N-acetyl-D-glucosamine 6-phosphate + CoA + H(+)</text>
        <dbReference type="Rhea" id="RHEA:10292"/>
        <dbReference type="ChEBI" id="CHEBI:15378"/>
        <dbReference type="ChEBI" id="CHEBI:57287"/>
        <dbReference type="ChEBI" id="CHEBI:57288"/>
        <dbReference type="ChEBI" id="CHEBI:57513"/>
        <dbReference type="ChEBI" id="CHEBI:58725"/>
        <dbReference type="EC" id="2.3.1.4"/>
    </reaction>
</comment>
<gene>
    <name evidence="3" type="ORF">DL764_003451</name>
</gene>
<evidence type="ECO:0000313" key="3">
    <source>
        <dbReference type="EMBL" id="RYP05991.1"/>
    </source>
</evidence>
<keyword evidence="1" id="KW-0808">Transferase</keyword>
<dbReference type="GO" id="GO:0006048">
    <property type="term" value="P:UDP-N-acetylglucosamine biosynthetic process"/>
    <property type="evidence" value="ECO:0007669"/>
    <property type="project" value="UniProtKB-UniRule"/>
</dbReference>
<protein>
    <recommendedName>
        <fullName evidence="1">Glucosamine 6-phosphate N-acetyltransferase</fullName>
        <ecNumber evidence="1">2.3.1.4</ecNumber>
    </recommendedName>
</protein>
<evidence type="ECO:0000313" key="4">
    <source>
        <dbReference type="Proteomes" id="UP000293360"/>
    </source>
</evidence>
<dbReference type="Gene3D" id="3.40.630.30">
    <property type="match status" value="1"/>
</dbReference>
<comment type="similarity">
    <text evidence="1">Belongs to the acetyltransferase family. GNA1 subfamily.</text>
</comment>
<dbReference type="InterPro" id="IPR000182">
    <property type="entry name" value="GNAT_dom"/>
</dbReference>
<proteinExistence type="inferred from homology"/>
<dbReference type="Pfam" id="PF00583">
    <property type="entry name" value="Acetyltransf_1"/>
    <property type="match status" value="1"/>
</dbReference>
<dbReference type="CDD" id="cd04301">
    <property type="entry name" value="NAT_SF"/>
    <property type="match status" value="1"/>
</dbReference>
<dbReference type="UniPathway" id="UPA00113">
    <property type="reaction ID" value="UER00529"/>
</dbReference>
<dbReference type="STRING" id="155417.A0A4Q4TGJ2"/>
<dbReference type="GO" id="GO:0004343">
    <property type="term" value="F:glucosamine 6-phosphate N-acetyltransferase activity"/>
    <property type="evidence" value="ECO:0007669"/>
    <property type="project" value="UniProtKB-UniRule"/>
</dbReference>
<dbReference type="Proteomes" id="UP000293360">
    <property type="component" value="Unassembled WGS sequence"/>
</dbReference>
<dbReference type="OrthoDB" id="10039976at2759"/>
<dbReference type="EC" id="2.3.1.4" evidence="1"/>
<evidence type="ECO:0000256" key="1">
    <source>
        <dbReference type="RuleBase" id="RU365086"/>
    </source>
</evidence>
<dbReference type="InterPro" id="IPR039143">
    <property type="entry name" value="GNPNAT1-like"/>
</dbReference>
<dbReference type="PANTHER" id="PTHR13355:SF11">
    <property type="entry name" value="GLUCOSAMINE 6-PHOSPHATE N-ACETYLTRANSFERASE"/>
    <property type="match status" value="1"/>
</dbReference>
<dbReference type="SUPFAM" id="SSF55729">
    <property type="entry name" value="Acyl-CoA N-acyltransferases (Nat)"/>
    <property type="match status" value="1"/>
</dbReference>
<sequence>MASSEETLLFPASLISAEVTGSLPAGFVIRPLSRGDHARGFYDVLSVLTWVGDPAPSEAEFRARFDEMTAAAGTYYFLVIEHVGRIVGTGELVIERKFIHKHGKVGHVEEIAIAKEHQGKGLGFAMMRALGSVAAGTKCYKTILNCGLRNEPFYARCGYRNSGIEMSRYLEEEAADPYRRG</sequence>
<feature type="domain" description="N-acetyltransferase" evidence="2">
    <location>
        <begin position="27"/>
        <end position="181"/>
    </location>
</feature>
<comment type="pathway">
    <text evidence="1">Nucleotide-sugar biosynthesis; UDP-N-acetyl-alpha-D-glucosamine biosynthesis; N-acetyl-alpha-D-glucosamine 1-phosphate from alpha-D-glucosamine 6-phosphate (route I): step 1/2.</text>
</comment>